<comment type="caution">
    <text evidence="2">The sequence shown here is derived from an EMBL/GenBank/DDBJ whole genome shotgun (WGS) entry which is preliminary data.</text>
</comment>
<dbReference type="InterPro" id="IPR035979">
    <property type="entry name" value="RBD_domain_sf"/>
</dbReference>
<dbReference type="Proteomes" id="UP001196413">
    <property type="component" value="Unassembled WGS sequence"/>
</dbReference>
<dbReference type="Gene3D" id="3.30.70.330">
    <property type="match status" value="1"/>
</dbReference>
<evidence type="ECO:0000313" key="2">
    <source>
        <dbReference type="EMBL" id="KAJ1349375.1"/>
    </source>
</evidence>
<name>A0AAD5QI98_PARTN</name>
<dbReference type="GO" id="GO:0003723">
    <property type="term" value="F:RNA binding"/>
    <property type="evidence" value="ECO:0007669"/>
    <property type="project" value="InterPro"/>
</dbReference>
<feature type="domain" description="RRM" evidence="1">
    <location>
        <begin position="53"/>
        <end position="84"/>
    </location>
</feature>
<dbReference type="InterPro" id="IPR000504">
    <property type="entry name" value="RRM_dom"/>
</dbReference>
<dbReference type="Pfam" id="PF00076">
    <property type="entry name" value="RRM_1"/>
    <property type="match status" value="1"/>
</dbReference>
<dbReference type="EMBL" id="JAHQIW010000655">
    <property type="protein sequence ID" value="KAJ1349375.1"/>
    <property type="molecule type" value="Genomic_DNA"/>
</dbReference>
<dbReference type="InterPro" id="IPR012677">
    <property type="entry name" value="Nucleotide-bd_a/b_plait_sf"/>
</dbReference>
<sequence length="86" mass="9944">MLLNVPKSGLFALLPFLWFNFVHIFRVTVYLNHVAKVCVEWADLPSSHQSFRKNFGEELDKEKLKKLFAPYGNITRCAVMKDAEGK</sequence>
<dbReference type="SUPFAM" id="SSF54928">
    <property type="entry name" value="RNA-binding domain, RBD"/>
    <property type="match status" value="1"/>
</dbReference>
<accession>A0AAD5QI98</accession>
<protein>
    <recommendedName>
        <fullName evidence="1">RRM domain-containing protein</fullName>
    </recommendedName>
</protein>
<proteinExistence type="predicted"/>
<gene>
    <name evidence="2" type="ORF">KIN20_004933</name>
</gene>
<evidence type="ECO:0000313" key="3">
    <source>
        <dbReference type="Proteomes" id="UP001196413"/>
    </source>
</evidence>
<reference evidence="2" key="1">
    <citation type="submission" date="2021-06" db="EMBL/GenBank/DDBJ databases">
        <title>Parelaphostrongylus tenuis whole genome reference sequence.</title>
        <authorList>
            <person name="Garwood T.J."/>
            <person name="Larsen P.A."/>
            <person name="Fountain-Jones N.M."/>
            <person name="Garbe J.R."/>
            <person name="Macchietto M.G."/>
            <person name="Kania S.A."/>
            <person name="Gerhold R.W."/>
            <person name="Richards J.E."/>
            <person name="Wolf T.M."/>
        </authorList>
    </citation>
    <scope>NUCLEOTIDE SEQUENCE</scope>
    <source>
        <strain evidence="2">MNPRO001-30</strain>
        <tissue evidence="2">Meninges</tissue>
    </source>
</reference>
<organism evidence="2 3">
    <name type="scientific">Parelaphostrongylus tenuis</name>
    <name type="common">Meningeal worm</name>
    <dbReference type="NCBI Taxonomy" id="148309"/>
    <lineage>
        <taxon>Eukaryota</taxon>
        <taxon>Metazoa</taxon>
        <taxon>Ecdysozoa</taxon>
        <taxon>Nematoda</taxon>
        <taxon>Chromadorea</taxon>
        <taxon>Rhabditida</taxon>
        <taxon>Rhabditina</taxon>
        <taxon>Rhabditomorpha</taxon>
        <taxon>Strongyloidea</taxon>
        <taxon>Metastrongylidae</taxon>
        <taxon>Parelaphostrongylus</taxon>
    </lineage>
</organism>
<evidence type="ECO:0000259" key="1">
    <source>
        <dbReference type="Pfam" id="PF00076"/>
    </source>
</evidence>
<keyword evidence="3" id="KW-1185">Reference proteome</keyword>
<dbReference type="AlphaFoldDB" id="A0AAD5QI98"/>